<sequence length="181" mass="20621">ILTKALRSDSAEGSIGALQVTGHARGKLFNINKNSRDFQVKQVRYGWEGKWWWNYTVMKMYGSAGMKCSTRNVLRVFGICEMTPSSSTPTPTIQPPFSFSLHEQGRIVVEFLNFVEKEHMLNFIITYANDYKNADHKNAAQKNADHKNADHKNADHKNADHKNADHKKADHKNADHKNADH</sequence>
<gene>
    <name evidence="2" type="ORF">BC938DRAFT_472490</name>
</gene>
<evidence type="ECO:0000313" key="2">
    <source>
        <dbReference type="EMBL" id="RUS25205.1"/>
    </source>
</evidence>
<proteinExistence type="predicted"/>
<accession>A0A433Q5Z6</accession>
<reference evidence="2 3" key="1">
    <citation type="journal article" date="2018" name="New Phytol.">
        <title>Phylogenomics of Endogonaceae and evolution of mycorrhizas within Mucoromycota.</title>
        <authorList>
            <person name="Chang Y."/>
            <person name="Desiro A."/>
            <person name="Na H."/>
            <person name="Sandor L."/>
            <person name="Lipzen A."/>
            <person name="Clum A."/>
            <person name="Barry K."/>
            <person name="Grigoriev I.V."/>
            <person name="Martin F.M."/>
            <person name="Stajich J.E."/>
            <person name="Smith M.E."/>
            <person name="Bonito G."/>
            <person name="Spatafora J.W."/>
        </authorList>
    </citation>
    <scope>NUCLEOTIDE SEQUENCE [LARGE SCALE GENOMIC DNA]</scope>
    <source>
        <strain evidence="2 3">AD002</strain>
    </source>
</reference>
<organism evidence="2 3">
    <name type="scientific">Jimgerdemannia flammicorona</name>
    <dbReference type="NCBI Taxonomy" id="994334"/>
    <lineage>
        <taxon>Eukaryota</taxon>
        <taxon>Fungi</taxon>
        <taxon>Fungi incertae sedis</taxon>
        <taxon>Mucoromycota</taxon>
        <taxon>Mucoromycotina</taxon>
        <taxon>Endogonomycetes</taxon>
        <taxon>Endogonales</taxon>
        <taxon>Endogonaceae</taxon>
        <taxon>Jimgerdemannia</taxon>
    </lineage>
</organism>
<evidence type="ECO:0000313" key="3">
    <source>
        <dbReference type="Proteomes" id="UP000274822"/>
    </source>
</evidence>
<evidence type="ECO:0000256" key="1">
    <source>
        <dbReference type="SAM" id="MobiDB-lite"/>
    </source>
</evidence>
<dbReference type="Proteomes" id="UP000274822">
    <property type="component" value="Unassembled WGS sequence"/>
</dbReference>
<feature type="region of interest" description="Disordered" evidence="1">
    <location>
        <begin position="140"/>
        <end position="181"/>
    </location>
</feature>
<keyword evidence="3" id="KW-1185">Reference proteome</keyword>
<dbReference type="AlphaFoldDB" id="A0A433Q5Z6"/>
<dbReference type="EMBL" id="RBNJ01013631">
    <property type="protein sequence ID" value="RUS25205.1"/>
    <property type="molecule type" value="Genomic_DNA"/>
</dbReference>
<comment type="caution">
    <text evidence="2">The sequence shown here is derived from an EMBL/GenBank/DDBJ whole genome shotgun (WGS) entry which is preliminary data.</text>
</comment>
<name>A0A433Q5Z6_9FUNG</name>
<feature type="non-terminal residue" evidence="2">
    <location>
        <position position="181"/>
    </location>
</feature>
<protein>
    <submittedName>
        <fullName evidence="2">Uncharacterized protein</fullName>
    </submittedName>
</protein>
<feature type="non-terminal residue" evidence="2">
    <location>
        <position position="1"/>
    </location>
</feature>